<dbReference type="EMBL" id="GBXM01061128">
    <property type="protein sequence ID" value="JAH47449.1"/>
    <property type="molecule type" value="Transcribed_RNA"/>
</dbReference>
<name>A0A0E9T1M8_ANGAN</name>
<reference evidence="1" key="1">
    <citation type="submission" date="2014-11" db="EMBL/GenBank/DDBJ databases">
        <authorList>
            <person name="Amaro Gonzalez C."/>
        </authorList>
    </citation>
    <scope>NUCLEOTIDE SEQUENCE</scope>
</reference>
<accession>A0A0E9T1M8</accession>
<evidence type="ECO:0000313" key="1">
    <source>
        <dbReference type="EMBL" id="JAH47449.1"/>
    </source>
</evidence>
<protein>
    <submittedName>
        <fullName evidence="1">Uncharacterized protein</fullName>
    </submittedName>
</protein>
<proteinExistence type="predicted"/>
<dbReference type="AlphaFoldDB" id="A0A0E9T1M8"/>
<organism evidence="1">
    <name type="scientific">Anguilla anguilla</name>
    <name type="common">European freshwater eel</name>
    <name type="synonym">Muraena anguilla</name>
    <dbReference type="NCBI Taxonomy" id="7936"/>
    <lineage>
        <taxon>Eukaryota</taxon>
        <taxon>Metazoa</taxon>
        <taxon>Chordata</taxon>
        <taxon>Craniata</taxon>
        <taxon>Vertebrata</taxon>
        <taxon>Euteleostomi</taxon>
        <taxon>Actinopterygii</taxon>
        <taxon>Neopterygii</taxon>
        <taxon>Teleostei</taxon>
        <taxon>Anguilliformes</taxon>
        <taxon>Anguillidae</taxon>
        <taxon>Anguilla</taxon>
    </lineage>
</organism>
<reference evidence="1" key="2">
    <citation type="journal article" date="2015" name="Fish Shellfish Immunol.">
        <title>Early steps in the European eel (Anguilla anguilla)-Vibrio vulnificus interaction in the gills: Role of the RtxA13 toxin.</title>
        <authorList>
            <person name="Callol A."/>
            <person name="Pajuelo D."/>
            <person name="Ebbesson L."/>
            <person name="Teles M."/>
            <person name="MacKenzie S."/>
            <person name="Amaro C."/>
        </authorList>
    </citation>
    <scope>NUCLEOTIDE SEQUENCE</scope>
</reference>
<sequence length="42" mass="4851">MRHRVQSEGRVRWALRVCGNQNSFLEDTNPLTHPVFIARGSD</sequence>